<keyword evidence="1" id="KW-0472">Membrane</keyword>
<dbReference type="Pfam" id="PF05686">
    <property type="entry name" value="Glyco_transf_90"/>
    <property type="match status" value="1"/>
</dbReference>
<evidence type="ECO:0000313" key="3">
    <source>
        <dbReference type="EMBL" id="OJJ76475.1"/>
    </source>
</evidence>
<gene>
    <name evidence="3" type="ORF">ASPBRDRAFT_170480</name>
</gene>
<dbReference type="GeneID" id="93572172"/>
<dbReference type="VEuPathDB" id="FungiDB:ASPBRDRAFT_170480"/>
<name>A0A1L9UXN9_ASPBC</name>
<proteinExistence type="predicted"/>
<evidence type="ECO:0000259" key="2">
    <source>
        <dbReference type="SMART" id="SM00672"/>
    </source>
</evidence>
<keyword evidence="1" id="KW-1133">Transmembrane helix</keyword>
<dbReference type="InterPro" id="IPR006598">
    <property type="entry name" value="CAP10"/>
</dbReference>
<dbReference type="OMA" id="RYKIEPP"/>
<evidence type="ECO:0000313" key="4">
    <source>
        <dbReference type="Proteomes" id="UP000184499"/>
    </source>
</evidence>
<accession>A0A1L9UXN9</accession>
<organism evidence="3 4">
    <name type="scientific">Aspergillus brasiliensis (strain CBS 101740 / IMI 381727 / IBT 21946)</name>
    <dbReference type="NCBI Taxonomy" id="767769"/>
    <lineage>
        <taxon>Eukaryota</taxon>
        <taxon>Fungi</taxon>
        <taxon>Dikarya</taxon>
        <taxon>Ascomycota</taxon>
        <taxon>Pezizomycotina</taxon>
        <taxon>Eurotiomycetes</taxon>
        <taxon>Eurotiomycetidae</taxon>
        <taxon>Eurotiales</taxon>
        <taxon>Aspergillaceae</taxon>
        <taxon>Aspergillus</taxon>
        <taxon>Aspergillus subgen. Circumdati</taxon>
    </lineage>
</organism>
<dbReference type="SMART" id="SM00672">
    <property type="entry name" value="CAP10"/>
    <property type="match status" value="1"/>
</dbReference>
<feature type="transmembrane region" description="Helical" evidence="1">
    <location>
        <begin position="6"/>
        <end position="25"/>
    </location>
</feature>
<evidence type="ECO:0000256" key="1">
    <source>
        <dbReference type="SAM" id="Phobius"/>
    </source>
</evidence>
<feature type="domain" description="Glycosyl transferase CAP10" evidence="2">
    <location>
        <begin position="320"/>
        <end position="611"/>
    </location>
</feature>
<reference evidence="4" key="1">
    <citation type="journal article" date="2017" name="Genome Biol.">
        <title>Comparative genomics reveals high biological diversity and specific adaptations in the industrially and medically important fungal genus Aspergillus.</title>
        <authorList>
            <person name="de Vries R.P."/>
            <person name="Riley R."/>
            <person name="Wiebenga A."/>
            <person name="Aguilar-Osorio G."/>
            <person name="Amillis S."/>
            <person name="Uchima C.A."/>
            <person name="Anderluh G."/>
            <person name="Asadollahi M."/>
            <person name="Askin M."/>
            <person name="Barry K."/>
            <person name="Battaglia E."/>
            <person name="Bayram O."/>
            <person name="Benocci T."/>
            <person name="Braus-Stromeyer S.A."/>
            <person name="Caldana C."/>
            <person name="Canovas D."/>
            <person name="Cerqueira G.C."/>
            <person name="Chen F."/>
            <person name="Chen W."/>
            <person name="Choi C."/>
            <person name="Clum A."/>
            <person name="Dos Santos R.A."/>
            <person name="Damasio A.R."/>
            <person name="Diallinas G."/>
            <person name="Emri T."/>
            <person name="Fekete E."/>
            <person name="Flipphi M."/>
            <person name="Freyberg S."/>
            <person name="Gallo A."/>
            <person name="Gournas C."/>
            <person name="Habgood R."/>
            <person name="Hainaut M."/>
            <person name="Harispe M.L."/>
            <person name="Henrissat B."/>
            <person name="Hilden K.S."/>
            <person name="Hope R."/>
            <person name="Hossain A."/>
            <person name="Karabika E."/>
            <person name="Karaffa L."/>
            <person name="Karanyi Z."/>
            <person name="Krasevec N."/>
            <person name="Kuo A."/>
            <person name="Kusch H."/>
            <person name="LaButti K."/>
            <person name="Lagendijk E.L."/>
            <person name="Lapidus A."/>
            <person name="Levasseur A."/>
            <person name="Lindquist E."/>
            <person name="Lipzen A."/>
            <person name="Logrieco A.F."/>
            <person name="MacCabe A."/>
            <person name="Maekelae M.R."/>
            <person name="Malavazi I."/>
            <person name="Melin P."/>
            <person name="Meyer V."/>
            <person name="Mielnichuk N."/>
            <person name="Miskei M."/>
            <person name="Molnar A.P."/>
            <person name="Mule G."/>
            <person name="Ngan C.Y."/>
            <person name="Orejas M."/>
            <person name="Orosz E."/>
            <person name="Ouedraogo J.P."/>
            <person name="Overkamp K.M."/>
            <person name="Park H.-S."/>
            <person name="Perrone G."/>
            <person name="Piumi F."/>
            <person name="Punt P.J."/>
            <person name="Ram A.F."/>
            <person name="Ramon A."/>
            <person name="Rauscher S."/>
            <person name="Record E."/>
            <person name="Riano-Pachon D.M."/>
            <person name="Robert V."/>
            <person name="Roehrig J."/>
            <person name="Ruller R."/>
            <person name="Salamov A."/>
            <person name="Salih N.S."/>
            <person name="Samson R.A."/>
            <person name="Sandor E."/>
            <person name="Sanguinetti M."/>
            <person name="Schuetze T."/>
            <person name="Sepcic K."/>
            <person name="Shelest E."/>
            <person name="Sherlock G."/>
            <person name="Sophianopoulou V."/>
            <person name="Squina F.M."/>
            <person name="Sun H."/>
            <person name="Susca A."/>
            <person name="Todd R.B."/>
            <person name="Tsang A."/>
            <person name="Unkles S.E."/>
            <person name="van de Wiele N."/>
            <person name="van Rossen-Uffink D."/>
            <person name="Oliveira J.V."/>
            <person name="Vesth T.C."/>
            <person name="Visser J."/>
            <person name="Yu J.-H."/>
            <person name="Zhou M."/>
            <person name="Andersen M.R."/>
            <person name="Archer D.B."/>
            <person name="Baker S.E."/>
            <person name="Benoit I."/>
            <person name="Brakhage A.A."/>
            <person name="Braus G.H."/>
            <person name="Fischer R."/>
            <person name="Frisvad J.C."/>
            <person name="Goldman G.H."/>
            <person name="Houbraken J."/>
            <person name="Oakley B."/>
            <person name="Pocsi I."/>
            <person name="Scazzocchio C."/>
            <person name="Seiboth B."/>
            <person name="vanKuyk P.A."/>
            <person name="Wortman J."/>
            <person name="Dyer P.S."/>
            <person name="Grigoriev I.V."/>
        </authorList>
    </citation>
    <scope>NUCLEOTIDE SEQUENCE [LARGE SCALE GENOMIC DNA]</scope>
    <source>
        <strain evidence="4">CBS 101740 / IMI 381727 / IBT 21946</strain>
    </source>
</reference>
<dbReference type="OrthoDB" id="202415at2759"/>
<feature type="transmembrane region" description="Helical" evidence="1">
    <location>
        <begin position="32"/>
        <end position="52"/>
    </location>
</feature>
<feature type="transmembrane region" description="Helical" evidence="1">
    <location>
        <begin position="72"/>
        <end position="91"/>
    </location>
</feature>
<dbReference type="RefSeq" id="XP_067483722.1">
    <property type="nucleotide sequence ID" value="XM_067619684.1"/>
</dbReference>
<feature type="transmembrane region" description="Helical" evidence="1">
    <location>
        <begin position="98"/>
        <end position="119"/>
    </location>
</feature>
<protein>
    <recommendedName>
        <fullName evidence="2">Glycosyl transferase CAP10 domain-containing protein</fullName>
    </recommendedName>
</protein>
<sequence length="636" mass="72397">MLAATAVAEMIIFGYSWGHPLAILASGSSKALAYYFAIQTICYSSWSTAVLVETFSVLSAKSPFNQSSDFKALLNVFASLLVLAQITQVLPSNLKGRWILWTLGLAMIVPCFANIWTIYVMDKAIVQNHPIAELMDKARLEFEETQHRQSRTYTAACEEYRRRYKIEPPPGFEEWYHFATAHQSPIIDNFDGIYNSIRPLLKLSGKEINENINNARNLPGNDLWSCTFFGSSRTAECSHDFRVLDRDIQHSFDTLLQHIPVTLPDIAFLVNHLDEPRVIPPPPGNTHNSPIIQELSRQPTWDTISSPCTYQANKTQTQTPSQDPKLPFITDPTLAQNLCLHPEYSTMHGIFLSPTSFRPIQGLLPMLSTGSLSTMTDILYPSPAYLQPEFQYTPGKDIPWAQKQNTLYWAGSTTGAFATNNNPGNNNNWHNFHRQRFVSLVTNPAHHHHHTYTYLHQNKNNNKDNPQESKSSFLNTRLYSVSFTRIFNCEARSCRAQRRYFHPHSWADKGKGLQSKLIFDLDGNGISGRFYSLLASNSAPLKQTLFREWHDDRLKAWVHYIPVSLGMEELAEVVRYFTSSVEGRERAGGIARDGKEWFGRAFREVDLSVWFWRVLLEVGRVVDGERAALLVDEDSL</sequence>
<keyword evidence="1" id="KW-0812">Transmembrane</keyword>
<dbReference type="InterPro" id="IPR051091">
    <property type="entry name" value="O-Glucosyltr/Glycosyltrsf_90"/>
</dbReference>
<dbReference type="EMBL" id="KV878680">
    <property type="protein sequence ID" value="OJJ76475.1"/>
    <property type="molecule type" value="Genomic_DNA"/>
</dbReference>
<dbReference type="Proteomes" id="UP000184499">
    <property type="component" value="Unassembled WGS sequence"/>
</dbReference>
<dbReference type="PANTHER" id="PTHR12203:SF61">
    <property type="entry name" value="CAPSULE PROTEIN"/>
    <property type="match status" value="1"/>
</dbReference>
<keyword evidence="4" id="KW-1185">Reference proteome</keyword>
<dbReference type="PANTHER" id="PTHR12203">
    <property type="entry name" value="KDEL LYS-ASP-GLU-LEU CONTAINING - RELATED"/>
    <property type="match status" value="1"/>
</dbReference>
<dbReference type="AlphaFoldDB" id="A0A1L9UXN9"/>